<proteinExistence type="predicted"/>
<dbReference type="RefSeq" id="WP_044906576.1">
    <property type="nucleotide sequence ID" value="NZ_JQIF01000076.1"/>
</dbReference>
<evidence type="ECO:0000313" key="3">
    <source>
        <dbReference type="EMBL" id="KGJ52279.1"/>
    </source>
</evidence>
<dbReference type="GO" id="GO:0016020">
    <property type="term" value="C:membrane"/>
    <property type="evidence" value="ECO:0007669"/>
    <property type="project" value="UniProtKB-UniRule"/>
</dbReference>
<dbReference type="GO" id="GO:0004252">
    <property type="term" value="F:serine-type endopeptidase activity"/>
    <property type="evidence" value="ECO:0007669"/>
    <property type="project" value="UniProtKB-UniRule"/>
</dbReference>
<evidence type="ECO:0000313" key="4">
    <source>
        <dbReference type="Proteomes" id="UP000030008"/>
    </source>
</evidence>
<organism evidence="3 4">
    <name type="scientific">Clostridium innocuum</name>
    <dbReference type="NCBI Taxonomy" id="1522"/>
    <lineage>
        <taxon>Bacteria</taxon>
        <taxon>Bacillati</taxon>
        <taxon>Bacillota</taxon>
        <taxon>Clostridia</taxon>
        <taxon>Eubacteriales</taxon>
        <taxon>Clostridiaceae</taxon>
        <taxon>Clostridium</taxon>
    </lineage>
</organism>
<keyword evidence="2" id="KW-0472">Membrane</keyword>
<keyword evidence="2" id="KW-0812">Transmembrane</keyword>
<dbReference type="NCBIfam" id="TIGR02228">
    <property type="entry name" value="sigpep_I_arch"/>
    <property type="match status" value="1"/>
</dbReference>
<dbReference type="GO" id="GO:0006465">
    <property type="term" value="P:signal peptide processing"/>
    <property type="evidence" value="ECO:0007669"/>
    <property type="project" value="UniProtKB-UniRule"/>
</dbReference>
<dbReference type="GO" id="GO:0009003">
    <property type="term" value="F:signal peptidase activity"/>
    <property type="evidence" value="ECO:0007669"/>
    <property type="project" value="UniProtKB-EC"/>
</dbReference>
<protein>
    <recommendedName>
        <fullName evidence="1">Signal peptidase I</fullName>
        <ecNumber evidence="1">3.4.21.89</ecNumber>
    </recommendedName>
</protein>
<keyword evidence="2" id="KW-1133">Transmembrane helix</keyword>
<dbReference type="InterPro" id="IPR001733">
    <property type="entry name" value="Peptidase_S26B"/>
</dbReference>
<name>A0A099I2T1_CLOIN</name>
<dbReference type="EC" id="3.4.21.89" evidence="1"/>
<feature type="transmembrane region" description="Helical" evidence="2">
    <location>
        <begin position="143"/>
        <end position="165"/>
    </location>
</feature>
<dbReference type="Proteomes" id="UP000030008">
    <property type="component" value="Unassembled WGS sequence"/>
</dbReference>
<dbReference type="AlphaFoldDB" id="A0A099I2T1"/>
<reference evidence="3 4" key="1">
    <citation type="submission" date="2014-08" db="EMBL/GenBank/DDBJ databases">
        <title>Clostridium innocuum, an unnegligible vancomycin-resistant pathogen causing extra-intestinal infections.</title>
        <authorList>
            <person name="Feng Y."/>
            <person name="Chiu C.-H."/>
        </authorList>
    </citation>
    <scope>NUCLEOTIDE SEQUENCE [LARGE SCALE GENOMIC DNA]</scope>
    <source>
        <strain evidence="3 4">AN88</strain>
    </source>
</reference>
<accession>A0A099I2T1</accession>
<gene>
    <name evidence="3" type="ORF">CIAN88_15845</name>
</gene>
<evidence type="ECO:0000256" key="2">
    <source>
        <dbReference type="SAM" id="Phobius"/>
    </source>
</evidence>
<sequence length="274" mass="32054">MRNVIKRIANIVFVVVVLLLAAYTFLMAKYPEETAQITGYRLYAVLTDSMEPRIPTFSLVCTKVLDPEEPLHLKKGDIITFKADRFGDDILLTHHFNKTEKDFQGNTIYRTNAEGKDNLDMYKTLRKDIVGTYVFHIPFIGKIFLFLKSKFGILLYAELAVIWLFNKTIRTRWAEKEQVLKKQKTLYVDAVEFEELVGHCVLSGELHNDTKFAVRFVKAEIQLYDEQRNLIKTDKWFLTGKDSIPAGTHQQFNYTIYDVKDARYYKIHILSYKK</sequence>
<evidence type="ECO:0000256" key="1">
    <source>
        <dbReference type="NCBIfam" id="TIGR02228"/>
    </source>
</evidence>
<feature type="transmembrane region" description="Helical" evidence="2">
    <location>
        <begin position="7"/>
        <end position="26"/>
    </location>
</feature>
<dbReference type="EMBL" id="JQIF01000076">
    <property type="protein sequence ID" value="KGJ52279.1"/>
    <property type="molecule type" value="Genomic_DNA"/>
</dbReference>
<comment type="caution">
    <text evidence="3">The sequence shown here is derived from an EMBL/GenBank/DDBJ whole genome shotgun (WGS) entry which is preliminary data.</text>
</comment>